<accession>A0A7G3UHT2</accession>
<name>A0A7G3UHT2_STRT9</name>
<protein>
    <submittedName>
        <fullName evidence="2">Uncharacterized protein</fullName>
    </submittedName>
</protein>
<keyword evidence="3" id="KW-1185">Reference proteome</keyword>
<dbReference type="AlphaFoldDB" id="A0A7G3UHT2"/>
<feature type="compositionally biased region" description="Low complexity" evidence="1">
    <location>
        <begin position="49"/>
        <end position="73"/>
    </location>
</feature>
<sequence>MCQIRHWSAPDSSWNARAVRVRSPSAVNIAAGTARPVSGWRSPASAVTSASRAQAAPVRRAAASSSGRSAVVGRLRRSSPRTVSKAAVVSRNAAFGEGVTTDA</sequence>
<organism evidence="2 3">
    <name type="scientific">Streptomyces tsukubensis (strain DSM 42081 / NBRC 108919 / NRRL 18488 / 9993)</name>
    <dbReference type="NCBI Taxonomy" id="1114943"/>
    <lineage>
        <taxon>Bacteria</taxon>
        <taxon>Bacillati</taxon>
        <taxon>Actinomycetota</taxon>
        <taxon>Actinomycetes</taxon>
        <taxon>Kitasatosporales</taxon>
        <taxon>Streptomycetaceae</taxon>
        <taxon>Streptomyces</taxon>
    </lineage>
</organism>
<dbReference type="Proteomes" id="UP000005940">
    <property type="component" value="Chromosome"/>
</dbReference>
<gene>
    <name evidence="2" type="ORF">STSU_025070</name>
</gene>
<dbReference type="EMBL" id="CP029159">
    <property type="protein sequence ID" value="QKM69924.1"/>
    <property type="molecule type" value="Genomic_DNA"/>
</dbReference>
<evidence type="ECO:0000256" key="1">
    <source>
        <dbReference type="SAM" id="MobiDB-lite"/>
    </source>
</evidence>
<proteinExistence type="predicted"/>
<evidence type="ECO:0000313" key="3">
    <source>
        <dbReference type="Proteomes" id="UP000005940"/>
    </source>
</evidence>
<reference evidence="2 3" key="1">
    <citation type="journal article" date="2012" name="J. Bacteriol.">
        <title>Draft genome of Streptomyces tsukubaensis NRRL 18488, the producer of the clinically important immunosuppressant tacrolimus (FK506).</title>
        <authorList>
            <person name="Barreiro C."/>
            <person name="Prieto C."/>
            <person name="Sola-Landa A."/>
            <person name="Solera E."/>
            <person name="Martinez-Castro M."/>
            <person name="Perez-Redondo R."/>
            <person name="Garcia-Estrada C."/>
            <person name="Aparicio J.F."/>
            <person name="Fernandez-Martinez L.T."/>
            <person name="Santos-Aberturas J."/>
            <person name="Salehi-Najafabadi Z."/>
            <person name="Rodriguez-Garcia A."/>
            <person name="Tauch A."/>
            <person name="Martin J.F."/>
        </authorList>
    </citation>
    <scope>NUCLEOTIDE SEQUENCE [LARGE SCALE GENOMIC DNA]</scope>
    <source>
        <strain evidence="3">DSM 42081 / NBRC 108919 / NRRL 18488 / 9993</strain>
    </source>
</reference>
<feature type="region of interest" description="Disordered" evidence="1">
    <location>
        <begin position="35"/>
        <end position="77"/>
    </location>
</feature>
<evidence type="ECO:0000313" key="2">
    <source>
        <dbReference type="EMBL" id="QKM69924.1"/>
    </source>
</evidence>